<dbReference type="Pfam" id="PF11017">
    <property type="entry name" value="DUF2855"/>
    <property type="match status" value="1"/>
</dbReference>
<dbReference type="InterPro" id="IPR021276">
    <property type="entry name" value="DUF2855"/>
</dbReference>
<dbReference type="InParanoid" id="A0A409X3L5"/>
<name>A0A409X3L5_PSICY</name>
<feature type="compositionally biased region" description="Polar residues" evidence="1">
    <location>
        <begin position="1"/>
        <end position="25"/>
    </location>
</feature>
<protein>
    <submittedName>
        <fullName evidence="2">Uncharacterized protein</fullName>
    </submittedName>
</protein>
<comment type="caution">
    <text evidence="2">The sequence shown here is derived from an EMBL/GenBank/DDBJ whole genome shotgun (WGS) entry which is preliminary data.</text>
</comment>
<dbReference type="AlphaFoldDB" id="A0A409X3L5"/>
<dbReference type="Proteomes" id="UP000283269">
    <property type="component" value="Unassembled WGS sequence"/>
</dbReference>
<proteinExistence type="predicted"/>
<reference evidence="2 3" key="1">
    <citation type="journal article" date="2018" name="Evol. Lett.">
        <title>Horizontal gene cluster transfer increased hallucinogenic mushroom diversity.</title>
        <authorList>
            <person name="Reynolds H.T."/>
            <person name="Vijayakumar V."/>
            <person name="Gluck-Thaler E."/>
            <person name="Korotkin H.B."/>
            <person name="Matheny P.B."/>
            <person name="Slot J.C."/>
        </authorList>
    </citation>
    <scope>NUCLEOTIDE SEQUENCE [LARGE SCALE GENOMIC DNA]</scope>
    <source>
        <strain evidence="2 3">2631</strain>
    </source>
</reference>
<gene>
    <name evidence="2" type="ORF">CVT25_000635</name>
</gene>
<feature type="region of interest" description="Disordered" evidence="1">
    <location>
        <begin position="1"/>
        <end position="28"/>
    </location>
</feature>
<evidence type="ECO:0000256" key="1">
    <source>
        <dbReference type="SAM" id="MobiDB-lite"/>
    </source>
</evidence>
<keyword evidence="3" id="KW-1185">Reference proteome</keyword>
<organism evidence="2 3">
    <name type="scientific">Psilocybe cyanescens</name>
    <dbReference type="NCBI Taxonomy" id="93625"/>
    <lineage>
        <taxon>Eukaryota</taxon>
        <taxon>Fungi</taxon>
        <taxon>Dikarya</taxon>
        <taxon>Basidiomycota</taxon>
        <taxon>Agaricomycotina</taxon>
        <taxon>Agaricomycetes</taxon>
        <taxon>Agaricomycetidae</taxon>
        <taxon>Agaricales</taxon>
        <taxon>Agaricineae</taxon>
        <taxon>Strophariaceae</taxon>
        <taxon>Psilocybe</taxon>
    </lineage>
</organism>
<dbReference type="EMBL" id="NHYD01002726">
    <property type="protein sequence ID" value="PPQ85344.1"/>
    <property type="molecule type" value="Genomic_DNA"/>
</dbReference>
<evidence type="ECO:0000313" key="2">
    <source>
        <dbReference type="EMBL" id="PPQ85344.1"/>
    </source>
</evidence>
<dbReference type="OrthoDB" id="192702at2759"/>
<sequence>MSRLNPSISDLNITLSSPRPSSGQDPDTPFIVASRVTKDVPADHVLIKVDRFGFSANNVTYQALGEHPHFRYFDFHPAPESDDAKSSSKTHGLIPVWGFGTIVKSGHPKIKEGERVYGYLAPTRYLLLPVSPSDVNKVAFYVPRPHMPADRRPYNQILRCDGDPHYIPTSAAEDLTMLYRPLFWTSYWCEDWLHSSRYKGGASTILISSASSKTAFCLAYVISKRIKKGEADSSTRVIGLTSKRNVGFTKKLGLYHEVLDYDSFTSATPFQGHQNEKWIYIDVAGNDDLNKTINAHFASPYTAQLAAIVSLGMTNLSPSSAEGSSMQWEGNTFDTSTNFASSSNHSSSFWPKVETFFMPEWLDIRRHQIPLLEIFSRQTEAWKALMVDCQGWVEVERVYGPANVTDAYIQLVQNGLGPSKGLIWSLWDSDSQDRGIMLSKL</sequence>
<accession>A0A409X3L5</accession>
<evidence type="ECO:0000313" key="3">
    <source>
        <dbReference type="Proteomes" id="UP000283269"/>
    </source>
</evidence>